<evidence type="ECO:0000256" key="3">
    <source>
        <dbReference type="ARBA" id="ARBA00022692"/>
    </source>
</evidence>
<dbReference type="GO" id="GO:0022857">
    <property type="term" value="F:transmembrane transporter activity"/>
    <property type="evidence" value="ECO:0007669"/>
    <property type="project" value="InterPro"/>
</dbReference>
<feature type="transmembrane region" description="Helical" evidence="7">
    <location>
        <begin position="464"/>
        <end position="486"/>
    </location>
</feature>
<keyword evidence="9" id="KW-1185">Reference proteome</keyword>
<evidence type="ECO:0000256" key="7">
    <source>
        <dbReference type="SAM" id="Phobius"/>
    </source>
</evidence>
<organism evidence="8 9">
    <name type="scientific">Jaapia argillacea MUCL 33604</name>
    <dbReference type="NCBI Taxonomy" id="933084"/>
    <lineage>
        <taxon>Eukaryota</taxon>
        <taxon>Fungi</taxon>
        <taxon>Dikarya</taxon>
        <taxon>Basidiomycota</taxon>
        <taxon>Agaricomycotina</taxon>
        <taxon>Agaricomycetes</taxon>
        <taxon>Agaricomycetidae</taxon>
        <taxon>Jaapiales</taxon>
        <taxon>Jaapiaceae</taxon>
        <taxon>Jaapia</taxon>
    </lineage>
</organism>
<dbReference type="Gene3D" id="1.20.1740.10">
    <property type="entry name" value="Amino acid/polyamine transporter I"/>
    <property type="match status" value="1"/>
</dbReference>
<feature type="transmembrane region" description="Helical" evidence="7">
    <location>
        <begin position="211"/>
        <end position="229"/>
    </location>
</feature>
<dbReference type="GO" id="GO:0016020">
    <property type="term" value="C:membrane"/>
    <property type="evidence" value="ECO:0007669"/>
    <property type="project" value="UniProtKB-SubCell"/>
</dbReference>
<proteinExistence type="predicted"/>
<accession>A0A067PUF5</accession>
<gene>
    <name evidence="8" type="ORF">JAAARDRAFT_161316</name>
</gene>
<evidence type="ECO:0000313" key="8">
    <source>
        <dbReference type="EMBL" id="KDQ53956.1"/>
    </source>
</evidence>
<feature type="transmembrane region" description="Helical" evidence="7">
    <location>
        <begin position="61"/>
        <end position="82"/>
    </location>
</feature>
<dbReference type="InterPro" id="IPR004840">
    <property type="entry name" value="Amino_acid_permease_CS"/>
</dbReference>
<keyword evidence="3 7" id="KW-0812">Transmembrane</keyword>
<keyword evidence="2" id="KW-0813">Transport</keyword>
<sequence>MAEKSAIETTSHVTRASTRPGHANSISQSLEKGEGDAPIDASDARLHALGYASEFRREMSLFGVLGISFCAIGILTGMSSAFQTGLFSGGPLGLFWGWNICSLFMLLIALCLAEICSSYPTMGGLYFWVCKMKPDMPVLGFCTGWIYTIAMVFTGTSGNLSVALYISCLISIGTSRILTRLEIVGIAWAVNITCGVVNSIGTKTISRISTFNLWLTFCGTFILVITLFVKAEHKNSAAFVFTDLENFTGWESKGFVVLLGFLQAVYTLEGCETAAQVAEEAHNASLLSPIAIVFSIVGSYLIGLLYLLSLLFALPSPSSLLTTTLPLPIAQLYLDVTGINLSLLCLSIVCVTQFCAAMTAWTASSRLLWALARDGAAPGGRELWGRRNRWGSPYVGVWASVALGCAISAAYVGSAVAFNAILSSSAVAVMLSYMQPILIRVFWPDSLPERGPFSLGKWSWPINLAAFLFCAFICVLFVLPTAYPVTAINMNYAVLAIGAVILFVGIGWVSWGVRRFKGVVSTLDVSWEGEEEERKSE</sequence>
<feature type="transmembrane region" description="Helical" evidence="7">
    <location>
        <begin position="492"/>
        <end position="513"/>
    </location>
</feature>
<keyword evidence="5 7" id="KW-0472">Membrane</keyword>
<dbReference type="InParanoid" id="A0A067PUF5"/>
<dbReference type="AlphaFoldDB" id="A0A067PUF5"/>
<dbReference type="GO" id="GO:0006865">
    <property type="term" value="P:amino acid transport"/>
    <property type="evidence" value="ECO:0007669"/>
    <property type="project" value="InterPro"/>
</dbReference>
<dbReference type="OrthoDB" id="10054429at2759"/>
<name>A0A067PUF5_9AGAM</name>
<evidence type="ECO:0000256" key="4">
    <source>
        <dbReference type="ARBA" id="ARBA00022989"/>
    </source>
</evidence>
<evidence type="ECO:0000313" key="9">
    <source>
        <dbReference type="Proteomes" id="UP000027265"/>
    </source>
</evidence>
<evidence type="ECO:0008006" key="10">
    <source>
        <dbReference type="Google" id="ProtNLM"/>
    </source>
</evidence>
<keyword evidence="4 7" id="KW-1133">Transmembrane helix</keyword>
<dbReference type="EMBL" id="KL197731">
    <property type="protein sequence ID" value="KDQ53956.1"/>
    <property type="molecule type" value="Genomic_DNA"/>
</dbReference>
<dbReference type="PANTHER" id="PTHR45649">
    <property type="entry name" value="AMINO-ACID PERMEASE BAT1"/>
    <property type="match status" value="1"/>
</dbReference>
<feature type="transmembrane region" description="Helical" evidence="7">
    <location>
        <begin position="290"/>
        <end position="314"/>
    </location>
</feature>
<dbReference type="HOGENOM" id="CLU_004495_0_1_1"/>
<dbReference type="PIRSF" id="PIRSF006060">
    <property type="entry name" value="AA_transporter"/>
    <property type="match status" value="1"/>
</dbReference>
<feature type="transmembrane region" description="Helical" evidence="7">
    <location>
        <begin position="341"/>
        <end position="363"/>
    </location>
</feature>
<evidence type="ECO:0000256" key="1">
    <source>
        <dbReference type="ARBA" id="ARBA00004141"/>
    </source>
</evidence>
<evidence type="ECO:0000256" key="5">
    <source>
        <dbReference type="ARBA" id="ARBA00023136"/>
    </source>
</evidence>
<feature type="compositionally biased region" description="Polar residues" evidence="6">
    <location>
        <begin position="7"/>
        <end position="17"/>
    </location>
</feature>
<feature type="transmembrane region" description="Helical" evidence="7">
    <location>
        <begin position="394"/>
        <end position="414"/>
    </location>
</feature>
<evidence type="ECO:0000256" key="2">
    <source>
        <dbReference type="ARBA" id="ARBA00022448"/>
    </source>
</evidence>
<dbReference type="InterPro" id="IPR002293">
    <property type="entry name" value="AA/rel_permease1"/>
</dbReference>
<comment type="subcellular location">
    <subcellularLocation>
        <location evidence="1">Membrane</location>
        <topology evidence="1">Multi-pass membrane protein</topology>
    </subcellularLocation>
</comment>
<dbReference type="Proteomes" id="UP000027265">
    <property type="component" value="Unassembled WGS sequence"/>
</dbReference>
<dbReference type="STRING" id="933084.A0A067PUF5"/>
<feature type="region of interest" description="Disordered" evidence="6">
    <location>
        <begin position="1"/>
        <end position="38"/>
    </location>
</feature>
<feature type="transmembrane region" description="Helical" evidence="7">
    <location>
        <begin position="420"/>
        <end position="443"/>
    </location>
</feature>
<feature type="transmembrane region" description="Helical" evidence="7">
    <location>
        <begin position="136"/>
        <end position="156"/>
    </location>
</feature>
<dbReference type="PANTHER" id="PTHR45649:SF26">
    <property type="entry name" value="OS04G0435100 PROTEIN"/>
    <property type="match status" value="1"/>
</dbReference>
<reference evidence="9" key="1">
    <citation type="journal article" date="2014" name="Proc. Natl. Acad. Sci. U.S.A.">
        <title>Extensive sampling of basidiomycete genomes demonstrates inadequacy of the white-rot/brown-rot paradigm for wood decay fungi.</title>
        <authorList>
            <person name="Riley R."/>
            <person name="Salamov A.A."/>
            <person name="Brown D.W."/>
            <person name="Nagy L.G."/>
            <person name="Floudas D."/>
            <person name="Held B.W."/>
            <person name="Levasseur A."/>
            <person name="Lombard V."/>
            <person name="Morin E."/>
            <person name="Otillar R."/>
            <person name="Lindquist E.A."/>
            <person name="Sun H."/>
            <person name="LaButti K.M."/>
            <person name="Schmutz J."/>
            <person name="Jabbour D."/>
            <person name="Luo H."/>
            <person name="Baker S.E."/>
            <person name="Pisabarro A.G."/>
            <person name="Walton J.D."/>
            <person name="Blanchette R.A."/>
            <person name="Henrissat B."/>
            <person name="Martin F."/>
            <person name="Cullen D."/>
            <person name="Hibbett D.S."/>
            <person name="Grigoriev I.V."/>
        </authorList>
    </citation>
    <scope>NUCLEOTIDE SEQUENCE [LARGE SCALE GENOMIC DNA]</scope>
    <source>
        <strain evidence="9">MUCL 33604</strain>
    </source>
</reference>
<dbReference type="PROSITE" id="PS00218">
    <property type="entry name" value="AMINO_ACID_PERMEASE_1"/>
    <property type="match status" value="1"/>
</dbReference>
<feature type="transmembrane region" description="Helical" evidence="7">
    <location>
        <begin position="94"/>
        <end position="115"/>
    </location>
</feature>
<protein>
    <recommendedName>
        <fullName evidence="10">Amino acid permease/ SLC12A domain-containing protein</fullName>
    </recommendedName>
</protein>
<evidence type="ECO:0000256" key="6">
    <source>
        <dbReference type="SAM" id="MobiDB-lite"/>
    </source>
</evidence>
<feature type="transmembrane region" description="Helical" evidence="7">
    <location>
        <begin position="186"/>
        <end position="205"/>
    </location>
</feature>
<dbReference type="Pfam" id="PF13520">
    <property type="entry name" value="AA_permease_2"/>
    <property type="match status" value="1"/>
</dbReference>